<protein>
    <submittedName>
        <fullName evidence="1">Uncharacterized protein</fullName>
    </submittedName>
</protein>
<dbReference type="EMBL" id="JASCIQ010000004">
    <property type="protein sequence ID" value="MDI3403207.1"/>
    <property type="molecule type" value="Genomic_DNA"/>
</dbReference>
<sequence>MAGLADVAIALNTEQDSGLSGCTKTVIERPKTATAPHSARPTHLRCSCGGAIDPLPVALPLHSLFVGVNS</sequence>
<accession>A0ABT6S570</accession>
<proteinExistence type="predicted"/>
<organism evidence="1 2">
    <name type="scientific">Streptomyces cavernicola</name>
    <dbReference type="NCBI Taxonomy" id="3043613"/>
    <lineage>
        <taxon>Bacteria</taxon>
        <taxon>Bacillati</taxon>
        <taxon>Actinomycetota</taxon>
        <taxon>Actinomycetes</taxon>
        <taxon>Kitasatosporales</taxon>
        <taxon>Streptomycetaceae</taxon>
        <taxon>Streptomyces</taxon>
    </lineage>
</organism>
<reference evidence="1 2" key="1">
    <citation type="submission" date="2023-05" db="EMBL/GenBank/DDBJ databases">
        <title>Draft genome sequence of Streptomyces sp. B-S-A6 isolated from a cave soil in Thailand.</title>
        <authorList>
            <person name="Chamroensaksri N."/>
            <person name="Muangham S."/>
        </authorList>
    </citation>
    <scope>NUCLEOTIDE SEQUENCE [LARGE SCALE GENOMIC DNA]</scope>
    <source>
        <strain evidence="1 2">B-S-A6</strain>
    </source>
</reference>
<dbReference type="Proteomes" id="UP001223978">
    <property type="component" value="Unassembled WGS sequence"/>
</dbReference>
<comment type="caution">
    <text evidence="1">The sequence shown here is derived from an EMBL/GenBank/DDBJ whole genome shotgun (WGS) entry which is preliminary data.</text>
</comment>
<dbReference type="RefSeq" id="WP_282541160.1">
    <property type="nucleotide sequence ID" value="NZ_JASCIQ010000004.1"/>
</dbReference>
<evidence type="ECO:0000313" key="2">
    <source>
        <dbReference type="Proteomes" id="UP001223978"/>
    </source>
</evidence>
<name>A0ABT6S570_9ACTN</name>
<keyword evidence="2" id="KW-1185">Reference proteome</keyword>
<gene>
    <name evidence="1" type="ORF">QIS96_05125</name>
</gene>
<evidence type="ECO:0000313" key="1">
    <source>
        <dbReference type="EMBL" id="MDI3403207.1"/>
    </source>
</evidence>